<dbReference type="STRING" id="314260.PB2503_07534"/>
<dbReference type="Proteomes" id="UP000001302">
    <property type="component" value="Chromosome"/>
</dbReference>
<feature type="chain" id="PRO_5003140655" description="Pili assembly chaperone N-terminal domain-containing protein" evidence="1">
    <location>
        <begin position="36"/>
        <end position="285"/>
    </location>
</feature>
<protein>
    <recommendedName>
        <fullName evidence="4">Pili assembly chaperone N-terminal domain-containing protein</fullName>
    </recommendedName>
</protein>
<dbReference type="RefSeq" id="WP_013300538.1">
    <property type="nucleotide sequence ID" value="NC_014414.1"/>
</dbReference>
<feature type="signal peptide" evidence="1">
    <location>
        <begin position="1"/>
        <end position="35"/>
    </location>
</feature>
<evidence type="ECO:0000313" key="2">
    <source>
        <dbReference type="EMBL" id="ADM09564.1"/>
    </source>
</evidence>
<dbReference type="EMBL" id="CP002156">
    <property type="protein sequence ID" value="ADM09564.1"/>
    <property type="molecule type" value="Genomic_DNA"/>
</dbReference>
<gene>
    <name evidence="2" type="ordered locus">PB2503_07534</name>
</gene>
<reference evidence="2 3" key="2">
    <citation type="journal article" date="2011" name="J. Bacteriol.">
        <title>Complete genome sequence of strain HTCC2503T of Parvularcula bermudensis, the type species of the order "Parvularculales" in the class Alphaproteobacteria.</title>
        <authorList>
            <person name="Oh H.M."/>
            <person name="Kang I."/>
            <person name="Vergin K.L."/>
            <person name="Kang D."/>
            <person name="Rhee K.H."/>
            <person name="Giovannoni S.J."/>
            <person name="Cho J.C."/>
        </authorList>
    </citation>
    <scope>NUCLEOTIDE SEQUENCE [LARGE SCALE GENOMIC DNA]</scope>
    <source>
        <strain evidence="3">ATCC BAA-594 / HTCC2503 / KCTC 12087</strain>
    </source>
</reference>
<keyword evidence="1" id="KW-0732">Signal</keyword>
<dbReference type="OrthoDB" id="6658153at2"/>
<organism evidence="2 3">
    <name type="scientific">Parvularcula bermudensis (strain ATCC BAA-594 / HTCC2503 / KCTC 12087)</name>
    <dbReference type="NCBI Taxonomy" id="314260"/>
    <lineage>
        <taxon>Bacteria</taxon>
        <taxon>Pseudomonadati</taxon>
        <taxon>Pseudomonadota</taxon>
        <taxon>Alphaproteobacteria</taxon>
        <taxon>Parvularculales</taxon>
        <taxon>Parvularculaceae</taxon>
        <taxon>Parvularcula</taxon>
    </lineage>
</organism>
<sequence>MANRRMAHTRKGSARRLFVGLLVMLATGGASSALAGPGDLLISPTRIVLEGRDRVADLTLVNKGMETTTFRVSFENRRMLSDGRFEKVETPKDGEQFSAPFVRFAPRQVTLAPGAPQTLRLIVRKPADLEPGEYRSHLLLSAIPDVVETAPNAPATGGAISIALQPIFGLSIPVIVREGILTASVEIGDIDLDTNAETALAKVQVRRLGSRSLYGDLRLIDDRSGSVVAERRGLAVYTPNSARWATLPLPSVEEDDLSHYSVLFEDRSSTTGAVLSDPVPLLPTR</sequence>
<dbReference type="InterPro" id="IPR008962">
    <property type="entry name" value="PapD-like_sf"/>
</dbReference>
<dbReference type="HOGENOM" id="CLU_079620_1_0_5"/>
<dbReference type="AlphaFoldDB" id="E0TFW5"/>
<evidence type="ECO:0008006" key="4">
    <source>
        <dbReference type="Google" id="ProtNLM"/>
    </source>
</evidence>
<dbReference type="KEGG" id="pbr:PB2503_07534"/>
<reference evidence="3" key="1">
    <citation type="submission" date="2010-08" db="EMBL/GenBank/DDBJ databases">
        <title>Genome sequence of Parvularcula bermudensis HTCC2503.</title>
        <authorList>
            <person name="Kang D.-M."/>
            <person name="Oh H.-M."/>
            <person name="Cho J.-C."/>
        </authorList>
    </citation>
    <scope>NUCLEOTIDE SEQUENCE [LARGE SCALE GENOMIC DNA]</scope>
    <source>
        <strain evidence="3">ATCC BAA-594 / HTCC2503 / KCTC 12087</strain>
    </source>
</reference>
<name>E0TFW5_PARBH</name>
<evidence type="ECO:0000256" key="1">
    <source>
        <dbReference type="SAM" id="SignalP"/>
    </source>
</evidence>
<evidence type="ECO:0000313" key="3">
    <source>
        <dbReference type="Proteomes" id="UP000001302"/>
    </source>
</evidence>
<dbReference type="SUPFAM" id="SSF49354">
    <property type="entry name" value="PapD-like"/>
    <property type="match status" value="1"/>
</dbReference>
<accession>E0TFW5</accession>
<keyword evidence="3" id="KW-1185">Reference proteome</keyword>
<dbReference type="eggNOG" id="COG3121">
    <property type="taxonomic scope" value="Bacteria"/>
</dbReference>
<proteinExistence type="predicted"/>